<feature type="region of interest" description="Disordered" evidence="6">
    <location>
        <begin position="93"/>
        <end position="115"/>
    </location>
</feature>
<evidence type="ECO:0000259" key="8">
    <source>
        <dbReference type="Pfam" id="PF20684"/>
    </source>
</evidence>
<keyword evidence="4 7" id="KW-0472">Membrane</keyword>
<gene>
    <name evidence="9" type="ORF">M406DRAFT_356413</name>
</gene>
<dbReference type="PANTHER" id="PTHR33048">
    <property type="entry name" value="PTH11-LIKE INTEGRAL MEMBRANE PROTEIN (AFU_ORTHOLOGUE AFUA_5G11245)"/>
    <property type="match status" value="1"/>
</dbReference>
<keyword evidence="3 7" id="KW-1133">Transmembrane helix</keyword>
<evidence type="ECO:0000256" key="3">
    <source>
        <dbReference type="ARBA" id="ARBA00022989"/>
    </source>
</evidence>
<feature type="domain" description="Rhodopsin" evidence="8">
    <location>
        <begin position="1"/>
        <end position="70"/>
    </location>
</feature>
<proteinExistence type="inferred from homology"/>
<feature type="transmembrane region" description="Helical" evidence="7">
    <location>
        <begin position="46"/>
        <end position="66"/>
    </location>
</feature>
<evidence type="ECO:0000313" key="10">
    <source>
        <dbReference type="Proteomes" id="UP000803844"/>
    </source>
</evidence>
<evidence type="ECO:0000256" key="4">
    <source>
        <dbReference type="ARBA" id="ARBA00023136"/>
    </source>
</evidence>
<dbReference type="OrthoDB" id="5401779at2759"/>
<dbReference type="PANTHER" id="PTHR33048:SF47">
    <property type="entry name" value="INTEGRAL MEMBRANE PROTEIN-RELATED"/>
    <property type="match status" value="1"/>
</dbReference>
<evidence type="ECO:0000256" key="1">
    <source>
        <dbReference type="ARBA" id="ARBA00004141"/>
    </source>
</evidence>
<comment type="subcellular location">
    <subcellularLocation>
        <location evidence="1">Membrane</location>
        <topology evidence="1">Multi-pass membrane protein</topology>
    </subcellularLocation>
</comment>
<evidence type="ECO:0000256" key="5">
    <source>
        <dbReference type="ARBA" id="ARBA00038359"/>
    </source>
</evidence>
<sequence>MDMRRKIGVIAIFAVGLLACVASIVRLVYSIQLTQTADETWAIDPVGIWAFVEFTTVILSGCFPILPRFIQFIRYGRAGAPLHSTAKRSYTLENSMASKKSRSVPLDSLSSRHDDNLPRKYMEIRDQTSAV</sequence>
<dbReference type="InterPro" id="IPR052337">
    <property type="entry name" value="SAT4-like"/>
</dbReference>
<dbReference type="Pfam" id="PF20684">
    <property type="entry name" value="Fung_rhodopsin"/>
    <property type="match status" value="1"/>
</dbReference>
<dbReference type="GO" id="GO:0016020">
    <property type="term" value="C:membrane"/>
    <property type="evidence" value="ECO:0007669"/>
    <property type="project" value="UniProtKB-SubCell"/>
</dbReference>
<evidence type="ECO:0000313" key="9">
    <source>
        <dbReference type="EMBL" id="KAF3764060.1"/>
    </source>
</evidence>
<comment type="similarity">
    <text evidence="5">Belongs to the SAT4 family.</text>
</comment>
<name>A0A9P5CNM0_CRYP1</name>
<dbReference type="InterPro" id="IPR049326">
    <property type="entry name" value="Rhodopsin_dom_fungi"/>
</dbReference>
<dbReference type="Proteomes" id="UP000803844">
    <property type="component" value="Unassembled WGS sequence"/>
</dbReference>
<evidence type="ECO:0000256" key="7">
    <source>
        <dbReference type="SAM" id="Phobius"/>
    </source>
</evidence>
<evidence type="ECO:0000256" key="6">
    <source>
        <dbReference type="SAM" id="MobiDB-lite"/>
    </source>
</evidence>
<organism evidence="9 10">
    <name type="scientific">Cryphonectria parasitica (strain ATCC 38755 / EP155)</name>
    <dbReference type="NCBI Taxonomy" id="660469"/>
    <lineage>
        <taxon>Eukaryota</taxon>
        <taxon>Fungi</taxon>
        <taxon>Dikarya</taxon>
        <taxon>Ascomycota</taxon>
        <taxon>Pezizomycotina</taxon>
        <taxon>Sordariomycetes</taxon>
        <taxon>Sordariomycetidae</taxon>
        <taxon>Diaporthales</taxon>
        <taxon>Cryphonectriaceae</taxon>
        <taxon>Cryphonectria-Endothia species complex</taxon>
        <taxon>Cryphonectria</taxon>
    </lineage>
</organism>
<dbReference type="RefSeq" id="XP_040775021.1">
    <property type="nucleotide sequence ID" value="XM_040923443.1"/>
</dbReference>
<protein>
    <recommendedName>
        <fullName evidence="8">Rhodopsin domain-containing protein</fullName>
    </recommendedName>
</protein>
<dbReference type="EMBL" id="MU032348">
    <property type="protein sequence ID" value="KAF3764060.1"/>
    <property type="molecule type" value="Genomic_DNA"/>
</dbReference>
<dbReference type="AlphaFoldDB" id="A0A9P5CNM0"/>
<comment type="caution">
    <text evidence="9">The sequence shown here is derived from an EMBL/GenBank/DDBJ whole genome shotgun (WGS) entry which is preliminary data.</text>
</comment>
<evidence type="ECO:0000256" key="2">
    <source>
        <dbReference type="ARBA" id="ARBA00022692"/>
    </source>
</evidence>
<keyword evidence="2 7" id="KW-0812">Transmembrane</keyword>
<keyword evidence="10" id="KW-1185">Reference proteome</keyword>
<dbReference type="PROSITE" id="PS51257">
    <property type="entry name" value="PROKAR_LIPOPROTEIN"/>
    <property type="match status" value="1"/>
</dbReference>
<reference evidence="9" key="1">
    <citation type="journal article" date="2020" name="Phytopathology">
        <title>Genome sequence of the chestnut blight fungus Cryphonectria parasitica EP155: A fundamental resource for an archetypical invasive plant pathogen.</title>
        <authorList>
            <person name="Crouch J.A."/>
            <person name="Dawe A."/>
            <person name="Aerts A."/>
            <person name="Barry K."/>
            <person name="Churchill A.C.L."/>
            <person name="Grimwood J."/>
            <person name="Hillman B."/>
            <person name="Milgroom M.G."/>
            <person name="Pangilinan J."/>
            <person name="Smith M."/>
            <person name="Salamov A."/>
            <person name="Schmutz J."/>
            <person name="Yadav J."/>
            <person name="Grigoriev I.V."/>
            <person name="Nuss D."/>
        </authorList>
    </citation>
    <scope>NUCLEOTIDE SEQUENCE</scope>
    <source>
        <strain evidence="9">EP155</strain>
    </source>
</reference>
<accession>A0A9P5CNM0</accession>
<dbReference type="GeneID" id="63840572"/>